<dbReference type="SUPFAM" id="SSF47473">
    <property type="entry name" value="EF-hand"/>
    <property type="match status" value="1"/>
</dbReference>
<dbReference type="InterPro" id="IPR011992">
    <property type="entry name" value="EF-hand-dom_pair"/>
</dbReference>
<proteinExistence type="predicted"/>
<evidence type="ECO:0000313" key="3">
    <source>
        <dbReference type="Proteomes" id="UP001642464"/>
    </source>
</evidence>
<protein>
    <submittedName>
        <fullName evidence="2">Uncharacterized protein</fullName>
    </submittedName>
</protein>
<name>A0ABP0SS81_9DINO</name>
<feature type="non-terminal residue" evidence="2">
    <location>
        <position position="1"/>
    </location>
</feature>
<feature type="region of interest" description="Disordered" evidence="1">
    <location>
        <begin position="74"/>
        <end position="102"/>
    </location>
</feature>
<dbReference type="EMBL" id="CAXAMM010044572">
    <property type="protein sequence ID" value="CAK9115223.1"/>
    <property type="molecule type" value="Genomic_DNA"/>
</dbReference>
<evidence type="ECO:0000313" key="2">
    <source>
        <dbReference type="EMBL" id="CAK9115223.1"/>
    </source>
</evidence>
<accession>A0ABP0SS81</accession>
<reference evidence="2 3" key="1">
    <citation type="submission" date="2024-02" db="EMBL/GenBank/DDBJ databases">
        <authorList>
            <person name="Chen Y."/>
            <person name="Shah S."/>
            <person name="Dougan E. K."/>
            <person name="Thang M."/>
            <person name="Chan C."/>
        </authorList>
    </citation>
    <scope>NUCLEOTIDE SEQUENCE [LARGE SCALE GENOMIC DNA]</scope>
</reference>
<evidence type="ECO:0000256" key="1">
    <source>
        <dbReference type="SAM" id="MobiDB-lite"/>
    </source>
</evidence>
<dbReference type="Proteomes" id="UP001642464">
    <property type="component" value="Unassembled WGS sequence"/>
</dbReference>
<keyword evidence="3" id="KW-1185">Reference proteome</keyword>
<sequence length="102" mass="11917">SSAPEDDEEAQVSVLKLLHVLRWLGYQLELWQVVEKMDSIRMVGSAYLSLEEFLRIMAKVHQQEIDCIRKMLDDDKQAEHARPPRQQGEHDVPRGPRERPGR</sequence>
<organism evidence="2 3">
    <name type="scientific">Durusdinium trenchii</name>
    <dbReference type="NCBI Taxonomy" id="1381693"/>
    <lineage>
        <taxon>Eukaryota</taxon>
        <taxon>Sar</taxon>
        <taxon>Alveolata</taxon>
        <taxon>Dinophyceae</taxon>
        <taxon>Suessiales</taxon>
        <taxon>Symbiodiniaceae</taxon>
        <taxon>Durusdinium</taxon>
    </lineage>
</organism>
<gene>
    <name evidence="2" type="ORF">SCF082_LOCUS53345</name>
</gene>
<comment type="caution">
    <text evidence="2">The sequence shown here is derived from an EMBL/GenBank/DDBJ whole genome shotgun (WGS) entry which is preliminary data.</text>
</comment>